<reference evidence="3 4" key="1">
    <citation type="submission" date="2013-09" db="EMBL/GenBank/DDBJ databases">
        <authorList>
            <person name="Zeng Z."/>
            <person name="Chen C."/>
        </authorList>
    </citation>
    <scope>NUCLEOTIDE SEQUENCE [LARGE SCALE GENOMIC DNA]</scope>
    <source>
        <strain evidence="3 4">WB 3.3-2</strain>
    </source>
</reference>
<dbReference type="NCBIfam" id="TIGR04183">
    <property type="entry name" value="Por_Secre_tail"/>
    <property type="match status" value="1"/>
</dbReference>
<dbReference type="Gene3D" id="3.60.10.10">
    <property type="entry name" value="Endonuclease/exonuclease/phosphatase"/>
    <property type="match status" value="1"/>
</dbReference>
<evidence type="ECO:0000313" key="4">
    <source>
        <dbReference type="Proteomes" id="UP000030152"/>
    </source>
</evidence>
<keyword evidence="1" id="KW-0732">Signal</keyword>
<accession>A0A0A2M002</accession>
<evidence type="ECO:0000313" key="3">
    <source>
        <dbReference type="EMBL" id="KGO85967.1"/>
    </source>
</evidence>
<dbReference type="STRING" id="1121895.GCA_000378485_03529"/>
<dbReference type="SUPFAM" id="SSF56219">
    <property type="entry name" value="DNase I-like"/>
    <property type="match status" value="1"/>
</dbReference>
<dbReference type="Proteomes" id="UP000030152">
    <property type="component" value="Unassembled WGS sequence"/>
</dbReference>
<dbReference type="AlphaFoldDB" id="A0A0A2M002"/>
<sequence length="561" mass="61538">MHKLNKIIILLIVMGFRLSMLQAQTTILDQTLLTQQSFNTFTPVSVTGTQGWNFSATYGAVCSGYAAGQSYENEDWLIGPVMDLSQADNVLLTFSHTRGSAPVMNVGVEQGWYKVYATAYYTGVPTTTEWVELEGLNQDITTAWQYVSSGQLSIPDAARSVSSRIAFRYISGATVSATWEIKNVRVTGETQNTNPGTESDFKITNWNTEWLGCTQFGPEDESQQIDNVVAAMLSMNSDVYCLQEVSNTVLSPSIESIVALLGSEQWGGAIVPVNTGDCNQRQGIIYKKSKVQLVNSSEMSTGNAAQGNTYRYNWSGGRYPAVYTINLIAGNALIPVSLINIHAKAEDGVAESYTRRLGGAESLKTILDGATYNTKNVIVIGDFNDYLIGTSSNSCQCTTSPFQNFMDDDDNYTGITSTLTDVDTRFGIHPIIENIIISDELADNYVVNSTAQEVTVPQNIFNYYNTTSNHLPVSAVFRFSTLGVEANPVEKAWAIYPNPVKELLNITASHALNNTVVEVYDLTGRQVFYSKLNNNTINVSALPAGMYILKMDNKTGKFIKQ</sequence>
<dbReference type="RefSeq" id="WP_020214705.1">
    <property type="nucleotide sequence ID" value="NZ_JRLX01000014.1"/>
</dbReference>
<dbReference type="InterPro" id="IPR036691">
    <property type="entry name" value="Endo/exonu/phosph_ase_sf"/>
</dbReference>
<dbReference type="GO" id="GO:0003824">
    <property type="term" value="F:catalytic activity"/>
    <property type="evidence" value="ECO:0007669"/>
    <property type="project" value="InterPro"/>
</dbReference>
<evidence type="ECO:0000259" key="2">
    <source>
        <dbReference type="Pfam" id="PF18962"/>
    </source>
</evidence>
<dbReference type="eggNOG" id="COG3391">
    <property type="taxonomic scope" value="Bacteria"/>
</dbReference>
<comment type="caution">
    <text evidence="3">The sequence shown here is derived from an EMBL/GenBank/DDBJ whole genome shotgun (WGS) entry which is preliminary data.</text>
</comment>
<organism evidence="3 4">
    <name type="scientific">Flavobacterium rivuli WB 3.3-2 = DSM 21788</name>
    <dbReference type="NCBI Taxonomy" id="1121895"/>
    <lineage>
        <taxon>Bacteria</taxon>
        <taxon>Pseudomonadati</taxon>
        <taxon>Bacteroidota</taxon>
        <taxon>Flavobacteriia</taxon>
        <taxon>Flavobacteriales</taxon>
        <taxon>Flavobacteriaceae</taxon>
        <taxon>Flavobacterium</taxon>
    </lineage>
</organism>
<dbReference type="OrthoDB" id="5500612at2"/>
<dbReference type="Pfam" id="PF18962">
    <property type="entry name" value="Por_Secre_tail"/>
    <property type="match status" value="1"/>
</dbReference>
<dbReference type="Gene3D" id="2.60.40.3080">
    <property type="match status" value="1"/>
</dbReference>
<gene>
    <name evidence="3" type="ORF">Q765_12940</name>
</gene>
<dbReference type="NCBIfam" id="NF038128">
    <property type="entry name" value="choice_anch_J"/>
    <property type="match status" value="1"/>
</dbReference>
<dbReference type="EMBL" id="JRLX01000014">
    <property type="protein sequence ID" value="KGO85967.1"/>
    <property type="molecule type" value="Genomic_DNA"/>
</dbReference>
<dbReference type="InterPro" id="IPR026444">
    <property type="entry name" value="Secre_tail"/>
</dbReference>
<keyword evidence="4" id="KW-1185">Reference proteome</keyword>
<name>A0A0A2M002_9FLAO</name>
<proteinExistence type="predicted"/>
<protein>
    <recommendedName>
        <fullName evidence="2">Secretion system C-terminal sorting domain-containing protein</fullName>
    </recommendedName>
</protein>
<dbReference type="eggNOG" id="COG2374">
    <property type="taxonomic scope" value="Bacteria"/>
</dbReference>
<feature type="domain" description="Secretion system C-terminal sorting" evidence="2">
    <location>
        <begin position="495"/>
        <end position="560"/>
    </location>
</feature>
<evidence type="ECO:0000256" key="1">
    <source>
        <dbReference type="ARBA" id="ARBA00022729"/>
    </source>
</evidence>